<feature type="compositionally biased region" description="Polar residues" evidence="1">
    <location>
        <begin position="572"/>
        <end position="581"/>
    </location>
</feature>
<dbReference type="PANTHER" id="PTHR31105:SF42">
    <property type="entry name" value="OS02G0258300 PROTEIN"/>
    <property type="match status" value="1"/>
</dbReference>
<feature type="region of interest" description="Disordered" evidence="1">
    <location>
        <begin position="655"/>
        <end position="691"/>
    </location>
</feature>
<reference evidence="5" key="1">
    <citation type="journal article" date="2018" name="Gigascience">
        <title>Genome assembly of the Pink Ipe (Handroanthus impetiginosus, Bignoniaceae), a highly valued, ecologically keystone Neotropical timber forest tree.</title>
        <authorList>
            <person name="Silva-Junior O.B."/>
            <person name="Grattapaglia D."/>
            <person name="Novaes E."/>
            <person name="Collevatti R.G."/>
        </authorList>
    </citation>
    <scope>NUCLEOTIDE SEQUENCE [LARGE SCALE GENOMIC DNA]</scope>
    <source>
        <strain evidence="5">cv. UFG-1</strain>
    </source>
</reference>
<dbReference type="OrthoDB" id="2020426at2759"/>
<organism evidence="4 5">
    <name type="scientific">Handroanthus impetiginosus</name>
    <dbReference type="NCBI Taxonomy" id="429701"/>
    <lineage>
        <taxon>Eukaryota</taxon>
        <taxon>Viridiplantae</taxon>
        <taxon>Streptophyta</taxon>
        <taxon>Embryophyta</taxon>
        <taxon>Tracheophyta</taxon>
        <taxon>Spermatophyta</taxon>
        <taxon>Magnoliopsida</taxon>
        <taxon>eudicotyledons</taxon>
        <taxon>Gunneridae</taxon>
        <taxon>Pentapetalae</taxon>
        <taxon>asterids</taxon>
        <taxon>lamiids</taxon>
        <taxon>Lamiales</taxon>
        <taxon>Bignoniaceae</taxon>
        <taxon>Crescentiina</taxon>
        <taxon>Tabebuia alliance</taxon>
        <taxon>Handroanthus</taxon>
    </lineage>
</organism>
<feature type="compositionally biased region" description="Basic and acidic residues" evidence="1">
    <location>
        <begin position="214"/>
        <end position="223"/>
    </location>
</feature>
<dbReference type="InterPro" id="IPR055126">
    <property type="entry name" value="EDR4-like_N"/>
</dbReference>
<feature type="compositionally biased region" description="Basic and acidic residues" evidence="1">
    <location>
        <begin position="101"/>
        <end position="112"/>
    </location>
</feature>
<dbReference type="Pfam" id="PF22910">
    <property type="entry name" value="EDR4-like_1st"/>
    <property type="match status" value="1"/>
</dbReference>
<dbReference type="STRING" id="429701.A0A2G9IA55"/>
<proteinExistence type="predicted"/>
<feature type="region of interest" description="Disordered" evidence="1">
    <location>
        <begin position="311"/>
        <end position="360"/>
    </location>
</feature>
<keyword evidence="5" id="KW-1185">Reference proteome</keyword>
<evidence type="ECO:0000313" key="5">
    <source>
        <dbReference type="Proteomes" id="UP000231279"/>
    </source>
</evidence>
<accession>A0A2G9IA55</accession>
<feature type="region of interest" description="Disordered" evidence="1">
    <location>
        <begin position="79"/>
        <end position="123"/>
    </location>
</feature>
<evidence type="ECO:0000259" key="3">
    <source>
        <dbReference type="Pfam" id="PF22910"/>
    </source>
</evidence>
<gene>
    <name evidence="4" type="ORF">CDL12_00710</name>
</gene>
<feature type="domain" description="Probable zinc-ribbon" evidence="2">
    <location>
        <begin position="493"/>
        <end position="537"/>
    </location>
</feature>
<dbReference type="Pfam" id="PF11331">
    <property type="entry name" value="Zn_ribbon_12"/>
    <property type="match status" value="1"/>
</dbReference>
<sequence length="895" mass="100242">MSETAKVRLVRCPKCGNLLPEVTDFSVYQCGGCGAVLRAKNKGLELDTFSEKSDEERIGSTVEKLSDRYEKIMDISERRMIDKSDGSESDVRSNTSSSSQAERRRILRDGAENNRTNLAKKEENEVDVIRDKSLDELEQTNFSQGFEDLEMYHEDESLLRRAGRVVEGRSGEKSETEGSWRAHRMDVKVMSHMKDGLPTIRSRSSYDYGNPAGRRSDEHDFNNVGDDRAELLRKLDELKEQLSRSGNLMDKGKEKVPVDRRMGHPDPYASENWYPDASLEMNAVPMQNSYPGTQLKRQPFQNQYPEPPRLMHRQELGGNDFYPPRYAPSRVQGYGDPSRSQMHRRGPHQAPAPYPISSSHNAYMSRPYPDDGLVCMDTVEPYPRNFSRHHPSCSCYQCRSKRQVSTPILPTAYGDKYSDVPNDRIFNHHDHVGPFASRDYYQRTSNPPPIRSYNAQSHARWPSDVNCEVDGFVPRRPPKVHLTSGGQLCRPIAGGAPFLMCYNCFELLLLPKKILTKNSDRKKISCGSCSTVIVFAVSSKNLVVSLDVEAKGNPVKVDSKRDVLSSHGDAHPNQSRTTFSSDDYDNSGYDFYSMDSQGRANRSNEIKNHHSTSTYTSEAEEDIESLTAAKKVTSSAPPLAGSSLQEYFEYSNKHHVANPTGEGNRSGRSENEQVLPNKTTPRQISRKESLATEIDLSSNEYCNTGTTTDSGEASRDGDHLKVGRAAESFFAGIIKKSFKDSNSSNETFEQEKASVTVNGHLIPHRLIKKAEKIAGPIHPGHYWYDIRAGFWGAMGGPCLGIIPPFIEEFNYPLPDNCAGGNTHIFVNGRELNQKDLKLLASRGLPTERDRSYIVEISGRVLDEDTGEELEGLGKLAPTVERVKHGFGMRAPKAVA</sequence>
<evidence type="ECO:0000313" key="4">
    <source>
        <dbReference type="EMBL" id="PIN26540.1"/>
    </source>
</evidence>
<feature type="compositionally biased region" description="Basic and acidic residues" evidence="1">
    <location>
        <begin position="79"/>
        <end position="91"/>
    </location>
</feature>
<protein>
    <submittedName>
        <fullName evidence="4">Uncharacterized protein</fullName>
    </submittedName>
</protein>
<dbReference type="InterPro" id="IPR040244">
    <property type="entry name" value="EDR4-like"/>
</dbReference>
<dbReference type="GO" id="GO:1900150">
    <property type="term" value="P:regulation of defense response to fungus"/>
    <property type="evidence" value="ECO:0007669"/>
    <property type="project" value="InterPro"/>
</dbReference>
<feature type="region of interest" description="Disordered" evidence="1">
    <location>
        <begin position="559"/>
        <end position="620"/>
    </location>
</feature>
<dbReference type="InterPro" id="IPR021480">
    <property type="entry name" value="Zinc_ribbon_12"/>
</dbReference>
<name>A0A2G9IA55_9LAMI</name>
<feature type="domain" description="Enhanced disease resistance 4-like N-terminal" evidence="3">
    <location>
        <begin position="6"/>
        <end position="39"/>
    </location>
</feature>
<feature type="region of interest" description="Disordered" evidence="1">
    <location>
        <begin position="198"/>
        <end position="223"/>
    </location>
</feature>
<evidence type="ECO:0000256" key="1">
    <source>
        <dbReference type="SAM" id="MobiDB-lite"/>
    </source>
</evidence>
<feature type="compositionally biased region" description="Basic and acidic residues" evidence="1">
    <location>
        <begin position="559"/>
        <end position="570"/>
    </location>
</feature>
<dbReference type="EMBL" id="NKXS01000078">
    <property type="protein sequence ID" value="PIN26540.1"/>
    <property type="molecule type" value="Genomic_DNA"/>
</dbReference>
<dbReference type="AlphaFoldDB" id="A0A2G9IA55"/>
<feature type="compositionally biased region" description="Polar residues" evidence="1">
    <location>
        <begin position="672"/>
        <end position="683"/>
    </location>
</feature>
<comment type="caution">
    <text evidence="4">The sequence shown here is derived from an EMBL/GenBank/DDBJ whole genome shotgun (WGS) entry which is preliminary data.</text>
</comment>
<dbReference type="Proteomes" id="UP000231279">
    <property type="component" value="Unassembled WGS sequence"/>
</dbReference>
<evidence type="ECO:0000259" key="2">
    <source>
        <dbReference type="Pfam" id="PF11331"/>
    </source>
</evidence>
<dbReference type="PANTHER" id="PTHR31105">
    <property type="entry name" value="EXTRA-LARGE G-PROTEIN-LIKE"/>
    <property type="match status" value="1"/>
</dbReference>